<accession>A0A0E9WPM7</accession>
<protein>
    <submittedName>
        <fullName evidence="1">Uncharacterized protein</fullName>
    </submittedName>
</protein>
<dbReference type="EMBL" id="GBXM01016275">
    <property type="protein sequence ID" value="JAH92302.1"/>
    <property type="molecule type" value="Transcribed_RNA"/>
</dbReference>
<reference evidence="1" key="1">
    <citation type="submission" date="2014-11" db="EMBL/GenBank/DDBJ databases">
        <authorList>
            <person name="Amaro Gonzalez C."/>
        </authorList>
    </citation>
    <scope>NUCLEOTIDE SEQUENCE</scope>
</reference>
<name>A0A0E9WPM7_ANGAN</name>
<dbReference type="AlphaFoldDB" id="A0A0E9WPM7"/>
<sequence length="48" mass="5702">MELHEKLKWYRRCMCIMKVLQEWKDTGDKSDPRLGVPCRVVIVRPGTV</sequence>
<evidence type="ECO:0000313" key="1">
    <source>
        <dbReference type="EMBL" id="JAH92302.1"/>
    </source>
</evidence>
<proteinExistence type="predicted"/>
<organism evidence="1">
    <name type="scientific">Anguilla anguilla</name>
    <name type="common">European freshwater eel</name>
    <name type="synonym">Muraena anguilla</name>
    <dbReference type="NCBI Taxonomy" id="7936"/>
    <lineage>
        <taxon>Eukaryota</taxon>
        <taxon>Metazoa</taxon>
        <taxon>Chordata</taxon>
        <taxon>Craniata</taxon>
        <taxon>Vertebrata</taxon>
        <taxon>Euteleostomi</taxon>
        <taxon>Actinopterygii</taxon>
        <taxon>Neopterygii</taxon>
        <taxon>Teleostei</taxon>
        <taxon>Anguilliformes</taxon>
        <taxon>Anguillidae</taxon>
        <taxon>Anguilla</taxon>
    </lineage>
</organism>
<reference evidence="1" key="2">
    <citation type="journal article" date="2015" name="Fish Shellfish Immunol.">
        <title>Early steps in the European eel (Anguilla anguilla)-Vibrio vulnificus interaction in the gills: Role of the RtxA13 toxin.</title>
        <authorList>
            <person name="Callol A."/>
            <person name="Pajuelo D."/>
            <person name="Ebbesson L."/>
            <person name="Teles M."/>
            <person name="MacKenzie S."/>
            <person name="Amaro C."/>
        </authorList>
    </citation>
    <scope>NUCLEOTIDE SEQUENCE</scope>
</reference>